<dbReference type="HOGENOM" id="CLU_1942119_0_0_1"/>
<evidence type="ECO:0000313" key="2">
    <source>
        <dbReference type="Proteomes" id="UP000011713"/>
    </source>
</evidence>
<dbReference type="VEuPathDB" id="FungiDB:HpaG810331"/>
<organism evidence="1 2">
    <name type="scientific">Hyaloperonospora arabidopsidis (strain Emoy2)</name>
    <name type="common">Downy mildew agent</name>
    <name type="synonym">Peronospora arabidopsidis</name>
    <dbReference type="NCBI Taxonomy" id="559515"/>
    <lineage>
        <taxon>Eukaryota</taxon>
        <taxon>Sar</taxon>
        <taxon>Stramenopiles</taxon>
        <taxon>Oomycota</taxon>
        <taxon>Peronosporomycetes</taxon>
        <taxon>Peronosporales</taxon>
        <taxon>Peronosporaceae</taxon>
        <taxon>Hyaloperonospora</taxon>
    </lineage>
</organism>
<reference evidence="2" key="1">
    <citation type="journal article" date="2010" name="Science">
        <title>Signatures of adaptation to obligate biotrophy in the Hyaloperonospora arabidopsidis genome.</title>
        <authorList>
            <person name="Baxter L."/>
            <person name="Tripathy S."/>
            <person name="Ishaque N."/>
            <person name="Boot N."/>
            <person name="Cabral A."/>
            <person name="Kemen E."/>
            <person name="Thines M."/>
            <person name="Ah-Fong A."/>
            <person name="Anderson R."/>
            <person name="Badejoko W."/>
            <person name="Bittner-Eddy P."/>
            <person name="Boore J.L."/>
            <person name="Chibucos M.C."/>
            <person name="Coates M."/>
            <person name="Dehal P."/>
            <person name="Delehaunty K."/>
            <person name="Dong S."/>
            <person name="Downton P."/>
            <person name="Dumas B."/>
            <person name="Fabro G."/>
            <person name="Fronick C."/>
            <person name="Fuerstenberg S.I."/>
            <person name="Fulton L."/>
            <person name="Gaulin E."/>
            <person name="Govers F."/>
            <person name="Hughes L."/>
            <person name="Humphray S."/>
            <person name="Jiang R.H."/>
            <person name="Judelson H."/>
            <person name="Kamoun S."/>
            <person name="Kyung K."/>
            <person name="Meijer H."/>
            <person name="Minx P."/>
            <person name="Morris P."/>
            <person name="Nelson J."/>
            <person name="Phuntumart V."/>
            <person name="Qutob D."/>
            <person name="Rehmany A."/>
            <person name="Rougon-Cardoso A."/>
            <person name="Ryden P."/>
            <person name="Torto-Alalibo T."/>
            <person name="Studholme D."/>
            <person name="Wang Y."/>
            <person name="Win J."/>
            <person name="Wood J."/>
            <person name="Clifton S.W."/>
            <person name="Rogers J."/>
            <person name="Van den Ackerveken G."/>
            <person name="Jones J.D."/>
            <person name="McDowell J.M."/>
            <person name="Beynon J."/>
            <person name="Tyler B.M."/>
        </authorList>
    </citation>
    <scope>NUCLEOTIDE SEQUENCE [LARGE SCALE GENOMIC DNA]</scope>
    <source>
        <strain evidence="2">Emoy2</strain>
    </source>
</reference>
<reference evidence="1" key="2">
    <citation type="submission" date="2015-06" db="UniProtKB">
        <authorList>
            <consortium name="EnsemblProtists"/>
        </authorList>
    </citation>
    <scope>IDENTIFICATION</scope>
    <source>
        <strain evidence="1">Emoy2</strain>
    </source>
</reference>
<protein>
    <submittedName>
        <fullName evidence="1">Uncharacterized protein</fullName>
    </submittedName>
</protein>
<sequence length="130" mass="14830">MSPDSYSAAHSSTIPLVVFLHLPPPRDKDADATKKVGNLKDEQKKIIWQWHDANVTLTQSQLVDKAKHEFDLLKAPVQGTISSILRDRQKFLHVKDVDLKSMQNLVLAVHFFDLAFANWVLQCQTRDALR</sequence>
<name>M4BUZ1_HYAAE</name>
<dbReference type="EMBL" id="JH597958">
    <property type="status" value="NOT_ANNOTATED_CDS"/>
    <property type="molecule type" value="Genomic_DNA"/>
</dbReference>
<proteinExistence type="predicted"/>
<accession>M4BUZ1</accession>
<dbReference type="AlphaFoldDB" id="M4BUZ1"/>
<keyword evidence="2" id="KW-1185">Reference proteome</keyword>
<dbReference type="EnsemblProtists" id="HpaT810331">
    <property type="protein sequence ID" value="HpaP810331"/>
    <property type="gene ID" value="HpaG810331"/>
</dbReference>
<evidence type="ECO:0000313" key="1">
    <source>
        <dbReference type="EnsemblProtists" id="HpaP810331"/>
    </source>
</evidence>
<dbReference type="InParanoid" id="M4BUZ1"/>
<dbReference type="Gene3D" id="1.10.10.60">
    <property type="entry name" value="Homeodomain-like"/>
    <property type="match status" value="1"/>
</dbReference>
<dbReference type="Proteomes" id="UP000011713">
    <property type="component" value="Unassembled WGS sequence"/>
</dbReference>